<name>A0A8S9WWP6_APOLU</name>
<evidence type="ECO:0000256" key="2">
    <source>
        <dbReference type="SAM" id="Phobius"/>
    </source>
</evidence>
<dbReference type="Proteomes" id="UP000466442">
    <property type="component" value="Unassembled WGS sequence"/>
</dbReference>
<feature type="transmembrane region" description="Helical" evidence="2">
    <location>
        <begin position="182"/>
        <end position="205"/>
    </location>
</feature>
<accession>A0A8S9WWP6</accession>
<comment type="caution">
    <text evidence="3">The sequence shown here is derived from an EMBL/GenBank/DDBJ whole genome shotgun (WGS) entry which is preliminary data.</text>
</comment>
<dbReference type="AlphaFoldDB" id="A0A8S9WWP6"/>
<organism evidence="3 4">
    <name type="scientific">Apolygus lucorum</name>
    <name type="common">Small green plant bug</name>
    <name type="synonym">Lygocoris lucorum</name>
    <dbReference type="NCBI Taxonomy" id="248454"/>
    <lineage>
        <taxon>Eukaryota</taxon>
        <taxon>Metazoa</taxon>
        <taxon>Ecdysozoa</taxon>
        <taxon>Arthropoda</taxon>
        <taxon>Hexapoda</taxon>
        <taxon>Insecta</taxon>
        <taxon>Pterygota</taxon>
        <taxon>Neoptera</taxon>
        <taxon>Paraneoptera</taxon>
        <taxon>Hemiptera</taxon>
        <taxon>Heteroptera</taxon>
        <taxon>Panheteroptera</taxon>
        <taxon>Cimicomorpha</taxon>
        <taxon>Miridae</taxon>
        <taxon>Mirini</taxon>
        <taxon>Apolygus</taxon>
    </lineage>
</organism>
<feature type="transmembrane region" description="Helical" evidence="2">
    <location>
        <begin position="150"/>
        <end position="170"/>
    </location>
</feature>
<evidence type="ECO:0000313" key="4">
    <source>
        <dbReference type="Proteomes" id="UP000466442"/>
    </source>
</evidence>
<reference evidence="3" key="1">
    <citation type="journal article" date="2021" name="Mol. Ecol. Resour.">
        <title>Apolygus lucorum genome provides insights into omnivorousness and mesophyll feeding.</title>
        <authorList>
            <person name="Liu Y."/>
            <person name="Liu H."/>
            <person name="Wang H."/>
            <person name="Huang T."/>
            <person name="Liu B."/>
            <person name="Yang B."/>
            <person name="Yin L."/>
            <person name="Li B."/>
            <person name="Zhang Y."/>
            <person name="Zhang S."/>
            <person name="Jiang F."/>
            <person name="Zhang X."/>
            <person name="Ren Y."/>
            <person name="Wang B."/>
            <person name="Wang S."/>
            <person name="Lu Y."/>
            <person name="Wu K."/>
            <person name="Fan W."/>
            <person name="Wang G."/>
        </authorList>
    </citation>
    <scope>NUCLEOTIDE SEQUENCE</scope>
    <source>
        <strain evidence="3">12Hb</strain>
    </source>
</reference>
<gene>
    <name evidence="3" type="ORF">GE061_005097</name>
</gene>
<protein>
    <submittedName>
        <fullName evidence="3">Uncharacterized protein</fullName>
    </submittedName>
</protein>
<keyword evidence="2" id="KW-0472">Membrane</keyword>
<evidence type="ECO:0000313" key="3">
    <source>
        <dbReference type="EMBL" id="KAF6200654.1"/>
    </source>
</evidence>
<feature type="transmembrane region" description="Helical" evidence="2">
    <location>
        <begin position="211"/>
        <end position="234"/>
    </location>
</feature>
<feature type="region of interest" description="Disordered" evidence="1">
    <location>
        <begin position="250"/>
        <end position="295"/>
    </location>
</feature>
<sequence>MAIFNPAFGLYQLANLSIEADKENIFIIKSNGTFRVNSGSRMLLKRRAENYGQIRILNCLEECCHGQVIFEFRGSGYLTYDLSESNYLSEKLDMPKGTYSVFYSPDKKQKLNLGEIEVTRANKFILMIHSLENVGLKIIHMVFRRVQSEFFLLPTFDIQTLILVTLEPFLKLLIILKTDRTIYTIMFGVLFSLELFVEFACFLVYPAFSSFYLFYVSLIVLTGLFLFFFLFTVIKMHRYANPEMPLTLRSDRSDRKSLTSNRSDKKMPGGATGVPRASEVSGYSQASEALSDYQR</sequence>
<feature type="compositionally biased region" description="Basic and acidic residues" evidence="1">
    <location>
        <begin position="250"/>
        <end position="267"/>
    </location>
</feature>
<keyword evidence="2" id="KW-1133">Transmembrane helix</keyword>
<evidence type="ECO:0000256" key="1">
    <source>
        <dbReference type="SAM" id="MobiDB-lite"/>
    </source>
</evidence>
<dbReference type="EMBL" id="WIXP02000013">
    <property type="protein sequence ID" value="KAF6200654.1"/>
    <property type="molecule type" value="Genomic_DNA"/>
</dbReference>
<proteinExistence type="predicted"/>
<keyword evidence="2" id="KW-0812">Transmembrane</keyword>
<keyword evidence="4" id="KW-1185">Reference proteome</keyword>